<keyword evidence="7" id="KW-0482">Metalloprotease</keyword>
<name>A0A1V2GU43_9PROT</name>
<evidence type="ECO:0000256" key="6">
    <source>
        <dbReference type="ARBA" id="ARBA00022833"/>
    </source>
</evidence>
<comment type="caution">
    <text evidence="10">The sequence shown here is derived from an EMBL/GenBank/DDBJ whole genome shotgun (WGS) entry which is preliminary data.</text>
</comment>
<keyword evidence="4" id="KW-0574">Periplasm</keyword>
<evidence type="ECO:0000256" key="4">
    <source>
        <dbReference type="ARBA" id="ARBA00022764"/>
    </source>
</evidence>
<dbReference type="GO" id="GO:0006508">
    <property type="term" value="P:proteolysis"/>
    <property type="evidence" value="ECO:0007669"/>
    <property type="project" value="UniProtKB-KW"/>
</dbReference>
<dbReference type="InterPro" id="IPR009045">
    <property type="entry name" value="Zn_M74/Hedgehog-like"/>
</dbReference>
<dbReference type="SUPFAM" id="SSF55166">
    <property type="entry name" value="Hedgehog/DD-peptidase"/>
    <property type="match status" value="1"/>
</dbReference>
<dbReference type="NCBIfam" id="NF006947">
    <property type="entry name" value="PRK09429.1"/>
    <property type="match status" value="1"/>
</dbReference>
<sequence length="286" mass="30227">MARLRQGAGCALLAGLALAVAGGAALAADPPRASAWAAARGPAPGAPHVVGAHGLGCIGGAEAMPESGPGFQMVRLSRNRFWGHPALTAYLRDLGARSQAAGLPALWYGDLGQPRGGPLPWGHASHQIGLDADIWFDLRPKPALTTAQREQIAVASLVRPDGMDIDPAQFTPRHVTLLRLAAEHPGVDRIFVNPAIKQAICRQQPEAAWLRKLRPWRGHDEHFHVRLRCPPGQGDCHDQAPVPAGTGCDASLDWWFSAEARQPPKPRPPGPAPRMPAACAGILAAP</sequence>
<evidence type="ECO:0000256" key="2">
    <source>
        <dbReference type="ARBA" id="ARBA00022723"/>
    </source>
</evidence>
<dbReference type="GO" id="GO:0004252">
    <property type="term" value="F:serine-type endopeptidase activity"/>
    <property type="evidence" value="ECO:0007669"/>
    <property type="project" value="InterPro"/>
</dbReference>
<dbReference type="EMBL" id="MLCO01000529">
    <property type="protein sequence ID" value="ONG42414.1"/>
    <property type="molecule type" value="Genomic_DNA"/>
</dbReference>
<evidence type="ECO:0000313" key="11">
    <source>
        <dbReference type="Proteomes" id="UP000188879"/>
    </source>
</evidence>
<organism evidence="10 11">
    <name type="scientific">Teichococcus deserti</name>
    <dbReference type="NCBI Taxonomy" id="1817963"/>
    <lineage>
        <taxon>Bacteria</taxon>
        <taxon>Pseudomonadati</taxon>
        <taxon>Pseudomonadota</taxon>
        <taxon>Alphaproteobacteria</taxon>
        <taxon>Acetobacterales</taxon>
        <taxon>Roseomonadaceae</taxon>
        <taxon>Roseomonas</taxon>
    </lineage>
</organism>
<evidence type="ECO:0000256" key="7">
    <source>
        <dbReference type="ARBA" id="ARBA00023049"/>
    </source>
</evidence>
<dbReference type="AlphaFoldDB" id="A0A1V2GU43"/>
<dbReference type="RefSeq" id="WP_076960689.1">
    <property type="nucleotide sequence ID" value="NZ_MLCO01000529.1"/>
</dbReference>
<feature type="disulfide bond" evidence="8">
    <location>
        <begin position="57"/>
        <end position="279"/>
    </location>
</feature>
<dbReference type="GO" id="GO:0030288">
    <property type="term" value="C:outer membrane-bounded periplasmic space"/>
    <property type="evidence" value="ECO:0007669"/>
    <property type="project" value="InterPro"/>
</dbReference>
<dbReference type="Pfam" id="PF03411">
    <property type="entry name" value="Peptidase_M74"/>
    <property type="match status" value="1"/>
</dbReference>
<reference evidence="10 11" key="1">
    <citation type="submission" date="2016-10" db="EMBL/GenBank/DDBJ databases">
        <title>Draft Genome sequence of Roseomonas sp. strain M3.</title>
        <authorList>
            <person name="Subhash Y."/>
            <person name="Lee S."/>
        </authorList>
    </citation>
    <scope>NUCLEOTIDE SEQUENCE [LARGE SCALE GENOMIC DNA]</scope>
    <source>
        <strain evidence="10 11">M3</strain>
    </source>
</reference>
<evidence type="ECO:0000313" key="10">
    <source>
        <dbReference type="EMBL" id="ONG42414.1"/>
    </source>
</evidence>
<keyword evidence="2" id="KW-0479">Metal-binding</keyword>
<proteinExistence type="predicted"/>
<dbReference type="GO" id="GO:0046872">
    <property type="term" value="F:metal ion binding"/>
    <property type="evidence" value="ECO:0007669"/>
    <property type="project" value="UniProtKB-KW"/>
</dbReference>
<keyword evidence="6" id="KW-0862">Zinc</keyword>
<keyword evidence="11" id="KW-1185">Reference proteome</keyword>
<dbReference type="PIRSF" id="PIRSF018455">
    <property type="entry name" value="MepA"/>
    <property type="match status" value="1"/>
</dbReference>
<feature type="disulfide bond" evidence="8">
    <location>
        <begin position="201"/>
        <end position="248"/>
    </location>
</feature>
<keyword evidence="1" id="KW-0645">Protease</keyword>
<keyword evidence="5" id="KW-0378">Hydrolase</keyword>
<evidence type="ECO:0000256" key="1">
    <source>
        <dbReference type="ARBA" id="ARBA00022670"/>
    </source>
</evidence>
<evidence type="ECO:0000256" key="8">
    <source>
        <dbReference type="PIRSR" id="PIRSR018455-2"/>
    </source>
</evidence>
<dbReference type="Gene3D" id="3.30.1380.10">
    <property type="match status" value="1"/>
</dbReference>
<evidence type="ECO:0000256" key="9">
    <source>
        <dbReference type="SAM" id="SignalP"/>
    </source>
</evidence>
<evidence type="ECO:0000256" key="5">
    <source>
        <dbReference type="ARBA" id="ARBA00022801"/>
    </source>
</evidence>
<feature type="signal peptide" evidence="9">
    <location>
        <begin position="1"/>
        <end position="27"/>
    </location>
</feature>
<feature type="chain" id="PRO_5013047389" evidence="9">
    <location>
        <begin position="28"/>
        <end position="286"/>
    </location>
</feature>
<keyword evidence="8" id="KW-1015">Disulfide bond</keyword>
<evidence type="ECO:0000256" key="3">
    <source>
        <dbReference type="ARBA" id="ARBA00022729"/>
    </source>
</evidence>
<keyword evidence="3 9" id="KW-0732">Signal</keyword>
<feature type="disulfide bond" evidence="8">
    <location>
        <begin position="229"/>
        <end position="236"/>
    </location>
</feature>
<dbReference type="GO" id="GO:0008237">
    <property type="term" value="F:metallopeptidase activity"/>
    <property type="evidence" value="ECO:0007669"/>
    <property type="project" value="UniProtKB-KW"/>
</dbReference>
<protein>
    <submittedName>
        <fullName evidence="10">Penicillin-insensitive murein endopeptidase</fullName>
    </submittedName>
</protein>
<dbReference type="Proteomes" id="UP000188879">
    <property type="component" value="Unassembled WGS sequence"/>
</dbReference>
<dbReference type="InterPro" id="IPR005073">
    <property type="entry name" value="Peptidase_M74"/>
</dbReference>
<accession>A0A1V2GU43</accession>
<gene>
    <name evidence="10" type="ORF">BKE38_29410</name>
</gene>